<evidence type="ECO:0000313" key="2">
    <source>
        <dbReference type="EMBL" id="GIY98052.1"/>
    </source>
</evidence>
<comment type="caution">
    <text evidence="2">The sequence shown here is derived from an EMBL/GenBank/DDBJ whole genome shotgun (WGS) entry which is preliminary data.</text>
</comment>
<dbReference type="EMBL" id="BPLR01000876">
    <property type="protein sequence ID" value="GIY98052.1"/>
    <property type="molecule type" value="Genomic_DNA"/>
</dbReference>
<feature type="compositionally biased region" description="Basic and acidic residues" evidence="1">
    <location>
        <begin position="54"/>
        <end position="69"/>
    </location>
</feature>
<reference evidence="2 3" key="1">
    <citation type="submission" date="2021-06" db="EMBL/GenBank/DDBJ databases">
        <title>Caerostris extrusa draft genome.</title>
        <authorList>
            <person name="Kono N."/>
            <person name="Arakawa K."/>
        </authorList>
    </citation>
    <scope>NUCLEOTIDE SEQUENCE [LARGE SCALE GENOMIC DNA]</scope>
</reference>
<dbReference type="AlphaFoldDB" id="A0AAV4XSP0"/>
<keyword evidence="3" id="KW-1185">Reference proteome</keyword>
<accession>A0AAV4XSP0</accession>
<name>A0AAV4XSP0_CAEEX</name>
<feature type="region of interest" description="Disordered" evidence="1">
    <location>
        <begin position="33"/>
        <end position="69"/>
    </location>
</feature>
<evidence type="ECO:0000313" key="3">
    <source>
        <dbReference type="Proteomes" id="UP001054945"/>
    </source>
</evidence>
<organism evidence="2 3">
    <name type="scientific">Caerostris extrusa</name>
    <name type="common">Bark spider</name>
    <name type="synonym">Caerostris bankana</name>
    <dbReference type="NCBI Taxonomy" id="172846"/>
    <lineage>
        <taxon>Eukaryota</taxon>
        <taxon>Metazoa</taxon>
        <taxon>Ecdysozoa</taxon>
        <taxon>Arthropoda</taxon>
        <taxon>Chelicerata</taxon>
        <taxon>Arachnida</taxon>
        <taxon>Araneae</taxon>
        <taxon>Araneomorphae</taxon>
        <taxon>Entelegynae</taxon>
        <taxon>Araneoidea</taxon>
        <taxon>Araneidae</taxon>
        <taxon>Caerostris</taxon>
    </lineage>
</organism>
<sequence>MVSLHCLPKRLSICDVRLETGLGRLLHRLKGVKAKKPDRTGTVTPPPQGVNAKKTQEEVPRQEGVPRIK</sequence>
<gene>
    <name evidence="2" type="ORF">CEXT_306901</name>
</gene>
<dbReference type="Proteomes" id="UP001054945">
    <property type="component" value="Unassembled WGS sequence"/>
</dbReference>
<proteinExistence type="predicted"/>
<protein>
    <submittedName>
        <fullName evidence="2">Uncharacterized protein</fullName>
    </submittedName>
</protein>
<evidence type="ECO:0000256" key="1">
    <source>
        <dbReference type="SAM" id="MobiDB-lite"/>
    </source>
</evidence>